<dbReference type="EMBL" id="OX395129">
    <property type="protein sequence ID" value="CAI5773166.1"/>
    <property type="molecule type" value="Genomic_DNA"/>
</dbReference>
<sequence>MASNKAISDSSRRMANVTERRKSIEKYFKSTKQNVLEVPTRMYLDRRLPENPADAALNFIEGHYQTRVFLEEACQDWILEKENLVTVIQKRVLPALCASTWTANIIMSLGARSKREACATTSNYPSLFGCGHPSHFIQQRSSEQGPRRFKGLMTDLD</sequence>
<dbReference type="AlphaFoldDB" id="A0AA35K7H3"/>
<keyword evidence="2" id="KW-1185">Reference proteome</keyword>
<evidence type="ECO:0000313" key="2">
    <source>
        <dbReference type="Proteomes" id="UP001178461"/>
    </source>
</evidence>
<reference evidence="1" key="1">
    <citation type="submission" date="2022-12" db="EMBL/GenBank/DDBJ databases">
        <authorList>
            <person name="Alioto T."/>
            <person name="Alioto T."/>
            <person name="Gomez Garrido J."/>
        </authorList>
    </citation>
    <scope>NUCLEOTIDE SEQUENCE</scope>
</reference>
<name>A0AA35K7H3_9SAUR</name>
<protein>
    <submittedName>
        <fullName evidence="1">Uncharacterized protein</fullName>
    </submittedName>
</protein>
<dbReference type="Proteomes" id="UP001178461">
    <property type="component" value="Chromosome 4"/>
</dbReference>
<evidence type="ECO:0000313" key="1">
    <source>
        <dbReference type="EMBL" id="CAI5773166.1"/>
    </source>
</evidence>
<gene>
    <name evidence="1" type="ORF">PODLI_1B036595</name>
</gene>
<accession>A0AA35K7H3</accession>
<organism evidence="1 2">
    <name type="scientific">Podarcis lilfordi</name>
    <name type="common">Lilford's wall lizard</name>
    <dbReference type="NCBI Taxonomy" id="74358"/>
    <lineage>
        <taxon>Eukaryota</taxon>
        <taxon>Metazoa</taxon>
        <taxon>Chordata</taxon>
        <taxon>Craniata</taxon>
        <taxon>Vertebrata</taxon>
        <taxon>Euteleostomi</taxon>
        <taxon>Lepidosauria</taxon>
        <taxon>Squamata</taxon>
        <taxon>Bifurcata</taxon>
        <taxon>Unidentata</taxon>
        <taxon>Episquamata</taxon>
        <taxon>Laterata</taxon>
        <taxon>Lacertibaenia</taxon>
        <taxon>Lacertidae</taxon>
        <taxon>Podarcis</taxon>
    </lineage>
</organism>
<proteinExistence type="predicted"/>